<dbReference type="InParanoid" id="E3KQY3"/>
<accession>E3KQY3</accession>
<dbReference type="EMBL" id="DS178302">
    <property type="protein sequence ID" value="EFP86708.2"/>
    <property type="molecule type" value="Genomic_DNA"/>
</dbReference>
<dbReference type="VEuPathDB" id="FungiDB:PGTG_13090"/>
<feature type="non-terminal residue" evidence="2">
    <location>
        <position position="1"/>
    </location>
</feature>
<name>E3KQY3_PUCGT</name>
<feature type="compositionally biased region" description="Pro residues" evidence="1">
    <location>
        <begin position="38"/>
        <end position="48"/>
    </location>
</feature>
<dbReference type="Proteomes" id="UP000008783">
    <property type="component" value="Unassembled WGS sequence"/>
</dbReference>
<dbReference type="KEGG" id="pgr:PGTG_13090"/>
<feature type="region of interest" description="Disordered" evidence="1">
    <location>
        <begin position="32"/>
        <end position="66"/>
    </location>
</feature>
<protein>
    <submittedName>
        <fullName evidence="2">Uncharacterized protein</fullName>
    </submittedName>
</protein>
<evidence type="ECO:0000313" key="2">
    <source>
        <dbReference type="EMBL" id="EFP86708.2"/>
    </source>
</evidence>
<dbReference type="HOGENOM" id="CLU_2838278_0_0_1"/>
<organism evidence="2 3">
    <name type="scientific">Puccinia graminis f. sp. tritici (strain CRL 75-36-700-3 / race SCCL)</name>
    <name type="common">Black stem rust fungus</name>
    <dbReference type="NCBI Taxonomy" id="418459"/>
    <lineage>
        <taxon>Eukaryota</taxon>
        <taxon>Fungi</taxon>
        <taxon>Dikarya</taxon>
        <taxon>Basidiomycota</taxon>
        <taxon>Pucciniomycotina</taxon>
        <taxon>Pucciniomycetes</taxon>
        <taxon>Pucciniales</taxon>
        <taxon>Pucciniaceae</taxon>
        <taxon>Puccinia</taxon>
    </lineage>
</organism>
<sequence length="66" mass="7049">EAIMNKDLTGADDDVKKYYTLQRKRILAWLEQELAGPTPTPTPTPAQAPAPALSSASVPATIDLAE</sequence>
<feature type="compositionally biased region" description="Low complexity" evidence="1">
    <location>
        <begin position="49"/>
        <end position="66"/>
    </location>
</feature>
<gene>
    <name evidence="2" type="ORF">PGTG_13090</name>
</gene>
<evidence type="ECO:0000256" key="1">
    <source>
        <dbReference type="SAM" id="MobiDB-lite"/>
    </source>
</evidence>
<reference key="1">
    <citation type="submission" date="2007-01" db="EMBL/GenBank/DDBJ databases">
        <title>The Genome Sequence of Puccinia graminis f. sp. tritici Strain CRL 75-36-700-3.</title>
        <authorList>
            <consortium name="The Broad Institute Genome Sequencing Platform"/>
            <person name="Birren B."/>
            <person name="Lander E."/>
            <person name="Galagan J."/>
            <person name="Nusbaum C."/>
            <person name="Devon K."/>
            <person name="Cuomo C."/>
            <person name="Jaffe D."/>
            <person name="Butler J."/>
            <person name="Alvarez P."/>
            <person name="Gnerre S."/>
            <person name="Grabherr M."/>
            <person name="Mauceli E."/>
            <person name="Brockman W."/>
            <person name="Young S."/>
            <person name="LaButti K."/>
            <person name="Sykes S."/>
            <person name="DeCaprio D."/>
            <person name="Crawford M."/>
            <person name="Koehrsen M."/>
            <person name="Engels R."/>
            <person name="Montgomery P."/>
            <person name="Pearson M."/>
            <person name="Howarth C."/>
            <person name="Larson L."/>
            <person name="White J."/>
            <person name="Zeng Q."/>
            <person name="Kodira C."/>
            <person name="Yandava C."/>
            <person name="Alvarado L."/>
            <person name="O'Leary S."/>
            <person name="Szabo L."/>
            <person name="Dean R."/>
            <person name="Schein J."/>
        </authorList>
    </citation>
    <scope>NUCLEOTIDE SEQUENCE</scope>
    <source>
        <strain>CRL 75-36-700-3</strain>
    </source>
</reference>
<dbReference type="OrthoDB" id="10442492at2759"/>
<dbReference type="RefSeq" id="XP_003331127.2">
    <property type="nucleotide sequence ID" value="XM_003331079.2"/>
</dbReference>
<keyword evidence="3" id="KW-1185">Reference proteome</keyword>
<evidence type="ECO:0000313" key="3">
    <source>
        <dbReference type="Proteomes" id="UP000008783"/>
    </source>
</evidence>
<dbReference type="AlphaFoldDB" id="E3KQY3"/>
<reference evidence="3" key="2">
    <citation type="journal article" date="2011" name="Proc. Natl. Acad. Sci. U.S.A.">
        <title>Obligate biotrophy features unraveled by the genomic analysis of rust fungi.</title>
        <authorList>
            <person name="Duplessis S."/>
            <person name="Cuomo C.A."/>
            <person name="Lin Y.-C."/>
            <person name="Aerts A."/>
            <person name="Tisserant E."/>
            <person name="Veneault-Fourrey C."/>
            <person name="Joly D.L."/>
            <person name="Hacquard S."/>
            <person name="Amselem J."/>
            <person name="Cantarel B.L."/>
            <person name="Chiu R."/>
            <person name="Coutinho P.M."/>
            <person name="Feau N."/>
            <person name="Field M."/>
            <person name="Frey P."/>
            <person name="Gelhaye E."/>
            <person name="Goldberg J."/>
            <person name="Grabherr M.G."/>
            <person name="Kodira C.D."/>
            <person name="Kohler A."/>
            <person name="Kuees U."/>
            <person name="Lindquist E.A."/>
            <person name="Lucas S.M."/>
            <person name="Mago R."/>
            <person name="Mauceli E."/>
            <person name="Morin E."/>
            <person name="Murat C."/>
            <person name="Pangilinan J.L."/>
            <person name="Park R."/>
            <person name="Pearson M."/>
            <person name="Quesneville H."/>
            <person name="Rouhier N."/>
            <person name="Sakthikumar S."/>
            <person name="Salamov A.A."/>
            <person name="Schmutz J."/>
            <person name="Selles B."/>
            <person name="Shapiro H."/>
            <person name="Tanguay P."/>
            <person name="Tuskan G.A."/>
            <person name="Henrissat B."/>
            <person name="Van de Peer Y."/>
            <person name="Rouze P."/>
            <person name="Ellis J.G."/>
            <person name="Dodds P.N."/>
            <person name="Schein J.E."/>
            <person name="Zhong S."/>
            <person name="Hamelin R.C."/>
            <person name="Grigoriev I.V."/>
            <person name="Szabo L.J."/>
            <person name="Martin F."/>
        </authorList>
    </citation>
    <scope>NUCLEOTIDE SEQUENCE [LARGE SCALE GENOMIC DNA]</scope>
    <source>
        <strain evidence="3">CRL 75-36-700-3 / race SCCL</strain>
    </source>
</reference>
<proteinExistence type="predicted"/>
<dbReference type="GeneID" id="10541623"/>